<accession>A0ABU5DZV8</accession>
<keyword evidence="3" id="KW-1185">Reference proteome</keyword>
<sequence>MATEPPIGNVLIGLVLLCLALLLPESAWAKSCTPPTDGPEIKIKLVEGKLAQNSALGLQALTRKMRPHEDPALKSIYSFGLTSVEWRSKADLQLTGMPSGATAHCWYVAGISMTITLRSTVFVAKEIARDSCPWREVLNHEQKHVTLNAKMFARLPKELKPRIAAVAGGGILSAKGQLAMATFRPRIEKAIGAALDDFSAAREKQHRDEIDTKAEYDRVDAACPEAEWDAVFHRAGLK</sequence>
<evidence type="ECO:0000313" key="3">
    <source>
        <dbReference type="Proteomes" id="UP001271769"/>
    </source>
</evidence>
<evidence type="ECO:0000256" key="1">
    <source>
        <dbReference type="SAM" id="SignalP"/>
    </source>
</evidence>
<gene>
    <name evidence="2" type="ORF">SMD31_13075</name>
</gene>
<dbReference type="EMBL" id="JAXCLX010000002">
    <property type="protein sequence ID" value="MDY0872867.1"/>
    <property type="molecule type" value="Genomic_DNA"/>
</dbReference>
<name>A0ABU5DZV8_9PROT</name>
<evidence type="ECO:0008006" key="4">
    <source>
        <dbReference type="Google" id="ProtNLM"/>
    </source>
</evidence>
<proteinExistence type="predicted"/>
<organism evidence="2 3">
    <name type="scientific">Dongia rigui</name>
    <dbReference type="NCBI Taxonomy" id="940149"/>
    <lineage>
        <taxon>Bacteria</taxon>
        <taxon>Pseudomonadati</taxon>
        <taxon>Pseudomonadota</taxon>
        <taxon>Alphaproteobacteria</taxon>
        <taxon>Rhodospirillales</taxon>
        <taxon>Dongiaceae</taxon>
        <taxon>Dongia</taxon>
    </lineage>
</organism>
<feature type="signal peptide" evidence="1">
    <location>
        <begin position="1"/>
        <end position="29"/>
    </location>
</feature>
<dbReference type="Proteomes" id="UP001271769">
    <property type="component" value="Unassembled WGS sequence"/>
</dbReference>
<feature type="chain" id="PRO_5046590500" description="DUF922 domain-containing protein" evidence="1">
    <location>
        <begin position="30"/>
        <end position="238"/>
    </location>
</feature>
<protein>
    <recommendedName>
        <fullName evidence="4">DUF922 domain-containing protein</fullName>
    </recommendedName>
</protein>
<dbReference type="RefSeq" id="WP_320501338.1">
    <property type="nucleotide sequence ID" value="NZ_JAXCLX010000002.1"/>
</dbReference>
<comment type="caution">
    <text evidence="2">The sequence shown here is derived from an EMBL/GenBank/DDBJ whole genome shotgun (WGS) entry which is preliminary data.</text>
</comment>
<keyword evidence="1" id="KW-0732">Signal</keyword>
<reference evidence="2 3" key="1">
    <citation type="journal article" date="2013" name="Antonie Van Leeuwenhoek">
        <title>Dongia rigui sp. nov., isolated from freshwater of a large wetland in Korea.</title>
        <authorList>
            <person name="Baik K.S."/>
            <person name="Hwang Y.M."/>
            <person name="Choi J.S."/>
            <person name="Kwon J."/>
            <person name="Seong C.N."/>
        </authorList>
    </citation>
    <scope>NUCLEOTIDE SEQUENCE [LARGE SCALE GENOMIC DNA]</scope>
    <source>
        <strain evidence="2 3">04SU4-P</strain>
    </source>
</reference>
<evidence type="ECO:0000313" key="2">
    <source>
        <dbReference type="EMBL" id="MDY0872867.1"/>
    </source>
</evidence>